<protein>
    <submittedName>
        <fullName evidence="1">Membrane protein</fullName>
    </submittedName>
</protein>
<dbReference type="AlphaFoldDB" id="A0A447U058"/>
<sequence>MEQDDRLLNAMFEMCNHKNPLNDGQREWHIADISGLLREERYDELDERYNQAADGELYQPRSGKSAISSPGIKWTTLFTIWTRWLRLGRKD</sequence>
<name>A0A447U058_SALET</name>
<evidence type="ECO:0000313" key="1">
    <source>
        <dbReference type="EMBL" id="VEB57382.1"/>
    </source>
</evidence>
<accession>A0A447U058</accession>
<dbReference type="Proteomes" id="UP000269208">
    <property type="component" value="Chromosome"/>
</dbReference>
<dbReference type="EMBL" id="LR134190">
    <property type="protein sequence ID" value="VEB57382.1"/>
    <property type="molecule type" value="Genomic_DNA"/>
</dbReference>
<reference evidence="1 2" key="1">
    <citation type="submission" date="2018-12" db="EMBL/GenBank/DDBJ databases">
        <authorList>
            <consortium name="Pathogen Informatics"/>
        </authorList>
    </citation>
    <scope>NUCLEOTIDE SEQUENCE [LARGE SCALE GENOMIC DNA]</scope>
    <source>
        <strain evidence="1 2">NCTC6754</strain>
    </source>
</reference>
<organism evidence="1 2">
    <name type="scientific">Salmonella enterica I</name>
    <dbReference type="NCBI Taxonomy" id="59201"/>
    <lineage>
        <taxon>Bacteria</taxon>
        <taxon>Pseudomonadati</taxon>
        <taxon>Pseudomonadota</taxon>
        <taxon>Gammaproteobacteria</taxon>
        <taxon>Enterobacterales</taxon>
        <taxon>Enterobacteriaceae</taxon>
        <taxon>Salmonella</taxon>
    </lineage>
</organism>
<evidence type="ECO:0000313" key="2">
    <source>
        <dbReference type="Proteomes" id="UP000269208"/>
    </source>
</evidence>
<gene>
    <name evidence="1" type="ORF">NCTC6754_04860</name>
</gene>
<proteinExistence type="predicted"/>